<evidence type="ECO:0000256" key="9">
    <source>
        <dbReference type="PIRNR" id="PIRNR000239"/>
    </source>
</evidence>
<dbReference type="PROSITE" id="PS51352">
    <property type="entry name" value="THIOREDOXIN_2"/>
    <property type="match status" value="1"/>
</dbReference>
<evidence type="ECO:0000256" key="10">
    <source>
        <dbReference type="PIRSR" id="PIRSR000239-1"/>
    </source>
</evidence>
<organism evidence="12 13">
    <name type="scientific">Caerostris darwini</name>
    <dbReference type="NCBI Taxonomy" id="1538125"/>
    <lineage>
        <taxon>Eukaryota</taxon>
        <taxon>Metazoa</taxon>
        <taxon>Ecdysozoa</taxon>
        <taxon>Arthropoda</taxon>
        <taxon>Chelicerata</taxon>
        <taxon>Arachnida</taxon>
        <taxon>Araneae</taxon>
        <taxon>Araneomorphae</taxon>
        <taxon>Entelegynae</taxon>
        <taxon>Araneoidea</taxon>
        <taxon>Araneidae</taxon>
        <taxon>Caerostris</taxon>
    </lineage>
</organism>
<comment type="caution">
    <text evidence="12">The sequence shown here is derived from an EMBL/GenBank/DDBJ whole genome shotgun (WGS) entry which is preliminary data.</text>
</comment>
<dbReference type="FunFam" id="3.40.30.10:FF:000003">
    <property type="entry name" value="Peroxiredoxin 1"/>
    <property type="match status" value="1"/>
</dbReference>
<dbReference type="PANTHER" id="PTHR10681:SF128">
    <property type="entry name" value="THIOREDOXIN-DEPENDENT PEROXIDE REDUCTASE, MITOCHONDRIAL"/>
    <property type="match status" value="1"/>
</dbReference>
<name>A0AAV4WSY6_9ARAC</name>
<dbReference type="Proteomes" id="UP001054837">
    <property type="component" value="Unassembled WGS sequence"/>
</dbReference>
<reference evidence="12 13" key="1">
    <citation type="submission" date="2021-06" db="EMBL/GenBank/DDBJ databases">
        <title>Caerostris darwini draft genome.</title>
        <authorList>
            <person name="Kono N."/>
            <person name="Arakawa K."/>
        </authorList>
    </citation>
    <scope>NUCLEOTIDE SEQUENCE [LARGE SCALE GENOMIC DNA]</scope>
</reference>
<keyword evidence="7 9" id="KW-0676">Redox-active center</keyword>
<keyword evidence="3 9" id="KW-0575">Peroxidase</keyword>
<comment type="function">
    <text evidence="9">Thiol-specific peroxidase that catalyzes the reduction of hydrogen peroxide and organic hydroperoxides to water and alcohols, respectively.</text>
</comment>
<keyword evidence="4 9" id="KW-0049">Antioxidant</keyword>
<dbReference type="InterPro" id="IPR013766">
    <property type="entry name" value="Thioredoxin_domain"/>
</dbReference>
<evidence type="ECO:0000256" key="5">
    <source>
        <dbReference type="ARBA" id="ARBA00023002"/>
    </source>
</evidence>
<dbReference type="GO" id="GO:0008379">
    <property type="term" value="F:thioredoxin peroxidase activity"/>
    <property type="evidence" value="ECO:0007669"/>
    <property type="project" value="TreeGrafter"/>
</dbReference>
<accession>A0AAV4WSY6</accession>
<dbReference type="Pfam" id="PF00578">
    <property type="entry name" value="AhpC-TSA"/>
    <property type="match status" value="1"/>
</dbReference>
<dbReference type="InterPro" id="IPR019479">
    <property type="entry name" value="Peroxiredoxin_C"/>
</dbReference>
<evidence type="ECO:0000313" key="12">
    <source>
        <dbReference type="EMBL" id="GIY84750.1"/>
    </source>
</evidence>
<keyword evidence="6" id="KW-1015">Disulfide bond</keyword>
<proteinExistence type="inferred from homology"/>
<dbReference type="InterPro" id="IPR050217">
    <property type="entry name" value="Peroxiredoxin"/>
</dbReference>
<comment type="similarity">
    <text evidence="1">Belongs to the peroxiredoxin family. AhpC/Prx1 subfamily.</text>
</comment>
<dbReference type="AlphaFoldDB" id="A0AAV4WSY6"/>
<evidence type="ECO:0000313" key="13">
    <source>
        <dbReference type="Proteomes" id="UP001054837"/>
    </source>
</evidence>
<dbReference type="Gene3D" id="3.40.30.10">
    <property type="entry name" value="Glutaredoxin"/>
    <property type="match status" value="1"/>
</dbReference>
<evidence type="ECO:0000259" key="11">
    <source>
        <dbReference type="PROSITE" id="PS51352"/>
    </source>
</evidence>
<dbReference type="GO" id="GO:0042744">
    <property type="term" value="P:hydrogen peroxide catabolic process"/>
    <property type="evidence" value="ECO:0007669"/>
    <property type="project" value="TreeGrafter"/>
</dbReference>
<dbReference type="EC" id="1.11.1.24" evidence="2"/>
<evidence type="ECO:0000256" key="3">
    <source>
        <dbReference type="ARBA" id="ARBA00022559"/>
    </source>
</evidence>
<sequence length="223" mass="25397">MFRIFGDIIRKTANHMKIGLSPFYSAQYRSFIRSKYACVAKVSKPAPLFTCKAVDNGSFKNINLEDYRDKYLVLLFYPLDFSFVCPTELIAFSDRVEEFRELNAEVLGVSVDSHFSHLAWIKTSRKEGGLEGLDIPLASDLTKKMTRDYGVLHDDGTALRGLFIIDKTLIVRHITINDLPIGRSVDEALRVIKAFQFSEERDVVCPANWQPDSPTITPDLKRQ</sequence>
<dbReference type="CDD" id="cd03015">
    <property type="entry name" value="PRX_Typ2cys"/>
    <property type="match status" value="1"/>
</dbReference>
<dbReference type="GO" id="GO:0033554">
    <property type="term" value="P:cellular response to stress"/>
    <property type="evidence" value="ECO:0007669"/>
    <property type="project" value="TreeGrafter"/>
</dbReference>
<evidence type="ECO:0000256" key="6">
    <source>
        <dbReference type="ARBA" id="ARBA00023157"/>
    </source>
</evidence>
<dbReference type="InterPro" id="IPR024706">
    <property type="entry name" value="Peroxiredoxin_AhpC-typ"/>
</dbReference>
<dbReference type="GO" id="GO:0045454">
    <property type="term" value="P:cell redox homeostasis"/>
    <property type="evidence" value="ECO:0007669"/>
    <property type="project" value="TreeGrafter"/>
</dbReference>
<dbReference type="InterPro" id="IPR000866">
    <property type="entry name" value="AhpC/TSA"/>
</dbReference>
<dbReference type="EMBL" id="BPLQ01014972">
    <property type="protein sequence ID" value="GIY84750.1"/>
    <property type="molecule type" value="Genomic_DNA"/>
</dbReference>
<dbReference type="GO" id="GO:0006979">
    <property type="term" value="P:response to oxidative stress"/>
    <property type="evidence" value="ECO:0007669"/>
    <property type="project" value="TreeGrafter"/>
</dbReference>
<dbReference type="InterPro" id="IPR036249">
    <property type="entry name" value="Thioredoxin-like_sf"/>
</dbReference>
<dbReference type="GO" id="GO:0005829">
    <property type="term" value="C:cytosol"/>
    <property type="evidence" value="ECO:0007669"/>
    <property type="project" value="TreeGrafter"/>
</dbReference>
<dbReference type="PIRSF" id="PIRSF000239">
    <property type="entry name" value="AHPC"/>
    <property type="match status" value="1"/>
</dbReference>
<dbReference type="Pfam" id="PF10417">
    <property type="entry name" value="1-cysPrx_C"/>
    <property type="match status" value="1"/>
</dbReference>
<feature type="domain" description="Thioredoxin" evidence="11">
    <location>
        <begin position="40"/>
        <end position="197"/>
    </location>
</feature>
<evidence type="ECO:0000256" key="7">
    <source>
        <dbReference type="ARBA" id="ARBA00023284"/>
    </source>
</evidence>
<keyword evidence="13" id="KW-1185">Reference proteome</keyword>
<evidence type="ECO:0000256" key="4">
    <source>
        <dbReference type="ARBA" id="ARBA00022862"/>
    </source>
</evidence>
<protein>
    <recommendedName>
        <fullName evidence="2">thioredoxin-dependent peroxiredoxin</fullName>
        <ecNumber evidence="2">1.11.1.24</ecNumber>
    </recommendedName>
</protein>
<dbReference type="SUPFAM" id="SSF52833">
    <property type="entry name" value="Thioredoxin-like"/>
    <property type="match status" value="1"/>
</dbReference>
<dbReference type="GO" id="GO:0005739">
    <property type="term" value="C:mitochondrion"/>
    <property type="evidence" value="ECO:0007669"/>
    <property type="project" value="TreeGrafter"/>
</dbReference>
<evidence type="ECO:0000256" key="8">
    <source>
        <dbReference type="ARBA" id="ARBA00049091"/>
    </source>
</evidence>
<feature type="active site" description="Cysteine sulfenic acid (-SOH) intermediate; for peroxidase activity" evidence="10">
    <location>
        <position position="85"/>
    </location>
</feature>
<gene>
    <name evidence="12" type="primary">PRDX2</name>
    <name evidence="12" type="ORF">CDAR_281681</name>
</gene>
<keyword evidence="5 9" id="KW-0560">Oxidoreductase</keyword>
<dbReference type="PANTHER" id="PTHR10681">
    <property type="entry name" value="THIOREDOXIN PEROXIDASE"/>
    <property type="match status" value="1"/>
</dbReference>
<comment type="catalytic activity">
    <reaction evidence="8">
        <text>a hydroperoxide + [thioredoxin]-dithiol = an alcohol + [thioredoxin]-disulfide + H2O</text>
        <dbReference type="Rhea" id="RHEA:62620"/>
        <dbReference type="Rhea" id="RHEA-COMP:10698"/>
        <dbReference type="Rhea" id="RHEA-COMP:10700"/>
        <dbReference type="ChEBI" id="CHEBI:15377"/>
        <dbReference type="ChEBI" id="CHEBI:29950"/>
        <dbReference type="ChEBI" id="CHEBI:30879"/>
        <dbReference type="ChEBI" id="CHEBI:35924"/>
        <dbReference type="ChEBI" id="CHEBI:50058"/>
        <dbReference type="EC" id="1.11.1.24"/>
    </reaction>
</comment>
<evidence type="ECO:0000256" key="2">
    <source>
        <dbReference type="ARBA" id="ARBA00013017"/>
    </source>
</evidence>
<evidence type="ECO:0000256" key="1">
    <source>
        <dbReference type="ARBA" id="ARBA00009796"/>
    </source>
</evidence>